<dbReference type="PANTHER" id="PTHR46735">
    <property type="entry name" value="CALPAIN, SMALL SUBUNIT 1 A-RELATED"/>
    <property type="match status" value="1"/>
</dbReference>
<comment type="subcellular location">
    <subcellularLocation>
        <location evidence="2">Cytoplasm</location>
    </subcellularLocation>
    <subcellularLocation>
        <location evidence="1">Endomembrane system</location>
    </subcellularLocation>
</comment>
<keyword evidence="4" id="KW-0479">Metal-binding</keyword>
<evidence type="ECO:0000256" key="5">
    <source>
        <dbReference type="ARBA" id="ARBA00022737"/>
    </source>
</evidence>
<sequence length="367" mass="42262">MAYYQQGYQQPGGYQQGYQPQQMYQQYQQPSQQYGNYGGYFQQNVFSVNAWQAFQFGSQDDLWHVFNAEMSKNPADMHRQAIQAEDLMNIMNNCQTIRNYFRMYLTCQRSGDGFMQWNEFMELQQCLVAWFRVFQQYDSDRSGFIEANELVNVITNLYGYRLTPQATETILKRYSRVLPRGGGEACLCAFDDFVSVSVRLRAYTDAFRKRDAMLHGQETGNCTFQYDDSIYSHCPCNKEHLGFLRYLRYNSREKVPAKFASFAIPTKLTYAPNGKHGFPGIFPERASMAYTVTSKLFSTAAFHTTVFCFQRSIVTIAKRENTGCLQFLPRAPNVNSTENGNVTFPSETITSIFTITSVYATTCSDSK</sequence>
<dbReference type="InterPro" id="IPR011992">
    <property type="entry name" value="EF-hand-dom_pair"/>
</dbReference>
<gene>
    <name evidence="8" type="ORF">CGI_10012183</name>
</gene>
<dbReference type="PROSITE" id="PS00018">
    <property type="entry name" value="EF_HAND_1"/>
    <property type="match status" value="1"/>
</dbReference>
<reference evidence="8" key="1">
    <citation type="journal article" date="2012" name="Nature">
        <title>The oyster genome reveals stress adaptation and complexity of shell formation.</title>
        <authorList>
            <person name="Zhang G."/>
            <person name="Fang X."/>
            <person name="Guo X."/>
            <person name="Li L."/>
            <person name="Luo R."/>
            <person name="Xu F."/>
            <person name="Yang P."/>
            <person name="Zhang L."/>
            <person name="Wang X."/>
            <person name="Qi H."/>
            <person name="Xiong Z."/>
            <person name="Que H."/>
            <person name="Xie Y."/>
            <person name="Holland P.W."/>
            <person name="Paps J."/>
            <person name="Zhu Y."/>
            <person name="Wu F."/>
            <person name="Chen Y."/>
            <person name="Wang J."/>
            <person name="Peng C."/>
            <person name="Meng J."/>
            <person name="Yang L."/>
            <person name="Liu J."/>
            <person name="Wen B."/>
            <person name="Zhang N."/>
            <person name="Huang Z."/>
            <person name="Zhu Q."/>
            <person name="Feng Y."/>
            <person name="Mount A."/>
            <person name="Hedgecock D."/>
            <person name="Xu Z."/>
            <person name="Liu Y."/>
            <person name="Domazet-Loso T."/>
            <person name="Du Y."/>
            <person name="Sun X."/>
            <person name="Zhang S."/>
            <person name="Liu B."/>
            <person name="Cheng P."/>
            <person name="Jiang X."/>
            <person name="Li J."/>
            <person name="Fan D."/>
            <person name="Wang W."/>
            <person name="Fu W."/>
            <person name="Wang T."/>
            <person name="Wang B."/>
            <person name="Zhang J."/>
            <person name="Peng Z."/>
            <person name="Li Y."/>
            <person name="Li N."/>
            <person name="Wang J."/>
            <person name="Chen M."/>
            <person name="He Y."/>
            <person name="Tan F."/>
            <person name="Song X."/>
            <person name="Zheng Q."/>
            <person name="Huang R."/>
            <person name="Yang H."/>
            <person name="Du X."/>
            <person name="Chen L."/>
            <person name="Yang M."/>
            <person name="Gaffney P.M."/>
            <person name="Wang S."/>
            <person name="Luo L."/>
            <person name="She Z."/>
            <person name="Ming Y."/>
            <person name="Huang W."/>
            <person name="Zhang S."/>
            <person name="Huang B."/>
            <person name="Zhang Y."/>
            <person name="Qu T."/>
            <person name="Ni P."/>
            <person name="Miao G."/>
            <person name="Wang J."/>
            <person name="Wang Q."/>
            <person name="Steinberg C.E."/>
            <person name="Wang H."/>
            <person name="Li N."/>
            <person name="Qian L."/>
            <person name="Zhang G."/>
            <person name="Li Y."/>
            <person name="Yang H."/>
            <person name="Liu X."/>
            <person name="Wang J."/>
            <person name="Yin Y."/>
            <person name="Wang J."/>
        </authorList>
    </citation>
    <scope>NUCLEOTIDE SEQUENCE [LARGE SCALE GENOMIC DNA]</scope>
    <source>
        <strain evidence="8">05x7-T-G4-1.051#20</strain>
    </source>
</reference>
<dbReference type="HOGENOM" id="CLU_754900_0_0_1"/>
<organism evidence="8">
    <name type="scientific">Magallana gigas</name>
    <name type="common">Pacific oyster</name>
    <name type="synonym">Crassostrea gigas</name>
    <dbReference type="NCBI Taxonomy" id="29159"/>
    <lineage>
        <taxon>Eukaryota</taxon>
        <taxon>Metazoa</taxon>
        <taxon>Spiralia</taxon>
        <taxon>Lophotrochozoa</taxon>
        <taxon>Mollusca</taxon>
        <taxon>Bivalvia</taxon>
        <taxon>Autobranchia</taxon>
        <taxon>Pteriomorphia</taxon>
        <taxon>Ostreida</taxon>
        <taxon>Ostreoidea</taxon>
        <taxon>Ostreidae</taxon>
        <taxon>Magallana</taxon>
    </lineage>
</organism>
<proteinExistence type="predicted"/>
<evidence type="ECO:0000256" key="2">
    <source>
        <dbReference type="ARBA" id="ARBA00004496"/>
    </source>
</evidence>
<name>K1PHV6_MAGGI</name>
<evidence type="ECO:0000256" key="7">
    <source>
        <dbReference type="ARBA" id="ARBA00023136"/>
    </source>
</evidence>
<evidence type="ECO:0000256" key="3">
    <source>
        <dbReference type="ARBA" id="ARBA00022490"/>
    </source>
</evidence>
<dbReference type="PANTHER" id="PTHR46735:SF3">
    <property type="entry name" value="CALPAIN SMALL SUBUNIT 1-RELATED"/>
    <property type="match status" value="1"/>
</dbReference>
<dbReference type="AlphaFoldDB" id="K1PHV6"/>
<accession>K1PHV6</accession>
<dbReference type="InterPro" id="IPR002048">
    <property type="entry name" value="EF_hand_dom"/>
</dbReference>
<dbReference type="EMBL" id="JH816953">
    <property type="protein sequence ID" value="EKC18494.1"/>
    <property type="molecule type" value="Genomic_DNA"/>
</dbReference>
<dbReference type="Gene3D" id="1.10.238.10">
    <property type="entry name" value="EF-hand"/>
    <property type="match status" value="1"/>
</dbReference>
<dbReference type="SUPFAM" id="SSF47473">
    <property type="entry name" value="EF-hand"/>
    <property type="match status" value="1"/>
</dbReference>
<keyword evidence="7" id="KW-0472">Membrane</keyword>
<dbReference type="GO" id="GO:0005737">
    <property type="term" value="C:cytoplasm"/>
    <property type="evidence" value="ECO:0007669"/>
    <property type="project" value="UniProtKB-SubCell"/>
</dbReference>
<evidence type="ECO:0000256" key="1">
    <source>
        <dbReference type="ARBA" id="ARBA00004308"/>
    </source>
</evidence>
<evidence type="ECO:0000256" key="6">
    <source>
        <dbReference type="ARBA" id="ARBA00022837"/>
    </source>
</evidence>
<dbReference type="InterPro" id="IPR018247">
    <property type="entry name" value="EF_Hand_1_Ca_BS"/>
</dbReference>
<dbReference type="GO" id="GO:0005509">
    <property type="term" value="F:calcium ion binding"/>
    <property type="evidence" value="ECO:0007669"/>
    <property type="project" value="InterPro"/>
</dbReference>
<keyword evidence="5" id="KW-0677">Repeat</keyword>
<dbReference type="Pfam" id="PF13405">
    <property type="entry name" value="EF-hand_6"/>
    <property type="match status" value="1"/>
</dbReference>
<evidence type="ECO:0000313" key="8">
    <source>
        <dbReference type="EMBL" id="EKC18494.1"/>
    </source>
</evidence>
<keyword evidence="6" id="KW-0106">Calcium</keyword>
<protein>
    <submittedName>
        <fullName evidence="8">Sorcin</fullName>
    </submittedName>
</protein>
<dbReference type="InParanoid" id="K1PHV6"/>
<keyword evidence="3" id="KW-0963">Cytoplasm</keyword>
<evidence type="ECO:0000256" key="4">
    <source>
        <dbReference type="ARBA" id="ARBA00022723"/>
    </source>
</evidence>
<dbReference type="GO" id="GO:0012505">
    <property type="term" value="C:endomembrane system"/>
    <property type="evidence" value="ECO:0007669"/>
    <property type="project" value="UniProtKB-SubCell"/>
</dbReference>
<dbReference type="PROSITE" id="PS50222">
    <property type="entry name" value="EF_HAND_2"/>
    <property type="match status" value="1"/>
</dbReference>